<reference evidence="3" key="1">
    <citation type="journal article" date="2019" name="Int. J. Syst. Evol. Microbiol.">
        <title>The Global Catalogue of Microorganisms (GCM) 10K type strain sequencing project: providing services to taxonomists for standard genome sequencing and annotation.</title>
        <authorList>
            <consortium name="The Broad Institute Genomics Platform"/>
            <consortium name="The Broad Institute Genome Sequencing Center for Infectious Disease"/>
            <person name="Wu L."/>
            <person name="Ma J."/>
        </authorList>
    </citation>
    <scope>NUCLEOTIDE SEQUENCE [LARGE SCALE GENOMIC DNA]</scope>
    <source>
        <strain evidence="3">JCM 14969</strain>
    </source>
</reference>
<dbReference type="Proteomes" id="UP001500393">
    <property type="component" value="Unassembled WGS sequence"/>
</dbReference>
<evidence type="ECO:0000313" key="3">
    <source>
        <dbReference type="Proteomes" id="UP001500393"/>
    </source>
</evidence>
<comment type="caution">
    <text evidence="2">The sequence shown here is derived from an EMBL/GenBank/DDBJ whole genome shotgun (WGS) entry which is preliminary data.</text>
</comment>
<protein>
    <recommendedName>
        <fullName evidence="1">Aminoglycoside phosphotransferase domain-containing protein</fullName>
    </recommendedName>
</protein>
<dbReference type="Pfam" id="PF01636">
    <property type="entry name" value="APH"/>
    <property type="match status" value="1"/>
</dbReference>
<name>A0ABP4P9C2_9ACTN</name>
<sequence length="280" mass="30756">MRTQHPPNSADVEAARLLLARLGISAADLLPTAGPKSAAPTFAEYIPTVSAAVGPGTRRVYTSYWNRLVRHWGSRRLDEPTPTEIQQLGETTKVRDAELIRIGSNAVFRFKAASVIGRVAPSLKRLDSASRELEVSWWLESEDIPAVRGLHLVQPITTNERIVTFWHSVSDKTDYGTTTELAQLLRQLHDRVPQIALPNHDPVAKARERISESDSLDSEDLEFLTSRLEELAAGYQDVKFELPGGIIHGDANVGNVLRDRSGTAVLADLDSVAWGHGNGT</sequence>
<keyword evidence="3" id="KW-1185">Reference proteome</keyword>
<organism evidence="2 3">
    <name type="scientific">Kribbella sancticallisti</name>
    <dbReference type="NCBI Taxonomy" id="460087"/>
    <lineage>
        <taxon>Bacteria</taxon>
        <taxon>Bacillati</taxon>
        <taxon>Actinomycetota</taxon>
        <taxon>Actinomycetes</taxon>
        <taxon>Propionibacteriales</taxon>
        <taxon>Kribbellaceae</taxon>
        <taxon>Kribbella</taxon>
    </lineage>
</organism>
<dbReference type="InterPro" id="IPR011009">
    <property type="entry name" value="Kinase-like_dom_sf"/>
</dbReference>
<proteinExistence type="predicted"/>
<accession>A0ABP4P9C2</accession>
<dbReference type="InterPro" id="IPR002575">
    <property type="entry name" value="Aminoglycoside_PTrfase"/>
</dbReference>
<gene>
    <name evidence="2" type="ORF">GCM10009789_28580</name>
</gene>
<dbReference type="SUPFAM" id="SSF56112">
    <property type="entry name" value="Protein kinase-like (PK-like)"/>
    <property type="match status" value="1"/>
</dbReference>
<dbReference type="RefSeq" id="WP_344213795.1">
    <property type="nucleotide sequence ID" value="NZ_BAAAOS010000018.1"/>
</dbReference>
<evidence type="ECO:0000313" key="2">
    <source>
        <dbReference type="EMBL" id="GAA1573355.1"/>
    </source>
</evidence>
<evidence type="ECO:0000259" key="1">
    <source>
        <dbReference type="Pfam" id="PF01636"/>
    </source>
</evidence>
<dbReference type="EMBL" id="BAAAOS010000018">
    <property type="protein sequence ID" value="GAA1573355.1"/>
    <property type="molecule type" value="Genomic_DNA"/>
</dbReference>
<feature type="domain" description="Aminoglycoside phosphotransferase" evidence="1">
    <location>
        <begin position="104"/>
        <end position="275"/>
    </location>
</feature>